<accession>A0A239GBH7</accession>
<evidence type="ECO:0000313" key="2">
    <source>
        <dbReference type="EMBL" id="SNS66062.1"/>
    </source>
</evidence>
<protein>
    <submittedName>
        <fullName evidence="2">Uncharacterized protein</fullName>
    </submittedName>
</protein>
<keyword evidence="1" id="KW-0472">Membrane</keyword>
<dbReference type="Proteomes" id="UP000198282">
    <property type="component" value="Unassembled WGS sequence"/>
</dbReference>
<keyword evidence="3" id="KW-1185">Reference proteome</keyword>
<evidence type="ECO:0000256" key="1">
    <source>
        <dbReference type="SAM" id="Phobius"/>
    </source>
</evidence>
<proteinExistence type="predicted"/>
<dbReference type="EMBL" id="FZOD01000013">
    <property type="protein sequence ID" value="SNS66062.1"/>
    <property type="molecule type" value="Genomic_DNA"/>
</dbReference>
<name>A0A239GBH7_9ACTN</name>
<dbReference type="AlphaFoldDB" id="A0A239GBH7"/>
<keyword evidence="1" id="KW-1133">Transmembrane helix</keyword>
<gene>
    <name evidence="2" type="ORF">SAMN05216276_101398</name>
</gene>
<reference evidence="2 3" key="1">
    <citation type="submission" date="2017-06" db="EMBL/GenBank/DDBJ databases">
        <authorList>
            <person name="Kim H.J."/>
            <person name="Triplett B.A."/>
        </authorList>
    </citation>
    <scope>NUCLEOTIDE SEQUENCE [LARGE SCALE GENOMIC DNA]</scope>
    <source>
        <strain evidence="2 3">CGMCC 4.2132</strain>
    </source>
</reference>
<organism evidence="2 3">
    <name type="scientific">Streptosporangium subroseum</name>
    <dbReference type="NCBI Taxonomy" id="106412"/>
    <lineage>
        <taxon>Bacteria</taxon>
        <taxon>Bacillati</taxon>
        <taxon>Actinomycetota</taxon>
        <taxon>Actinomycetes</taxon>
        <taxon>Streptosporangiales</taxon>
        <taxon>Streptosporangiaceae</taxon>
        <taxon>Streptosporangium</taxon>
    </lineage>
</organism>
<keyword evidence="1" id="KW-0812">Transmembrane</keyword>
<evidence type="ECO:0000313" key="3">
    <source>
        <dbReference type="Proteomes" id="UP000198282"/>
    </source>
</evidence>
<sequence length="35" mass="3966">MSDGGFHRRARWIWVVIVLGFIVVTALELLGVEPK</sequence>
<feature type="transmembrane region" description="Helical" evidence="1">
    <location>
        <begin position="12"/>
        <end position="32"/>
    </location>
</feature>